<feature type="compositionally biased region" description="Polar residues" evidence="1">
    <location>
        <begin position="7"/>
        <end position="16"/>
    </location>
</feature>
<protein>
    <submittedName>
        <fullName evidence="2">Uncharacterized protein</fullName>
    </submittedName>
</protein>
<dbReference type="AlphaFoldDB" id="A0A834I2M8"/>
<sequence>MVEKGSETSSPTTTATRYECKRPDQDPVGGNGSEQISKMVLIKTCLDPGNGRAGVVRWGRGDRRWTRYPKCVC</sequence>
<keyword evidence="3" id="KW-1185">Reference proteome</keyword>
<organism evidence="2 3">
    <name type="scientific">Rhynchophorus ferrugineus</name>
    <name type="common">Red palm weevil</name>
    <name type="synonym">Curculio ferrugineus</name>
    <dbReference type="NCBI Taxonomy" id="354439"/>
    <lineage>
        <taxon>Eukaryota</taxon>
        <taxon>Metazoa</taxon>
        <taxon>Ecdysozoa</taxon>
        <taxon>Arthropoda</taxon>
        <taxon>Hexapoda</taxon>
        <taxon>Insecta</taxon>
        <taxon>Pterygota</taxon>
        <taxon>Neoptera</taxon>
        <taxon>Endopterygota</taxon>
        <taxon>Coleoptera</taxon>
        <taxon>Polyphaga</taxon>
        <taxon>Cucujiformia</taxon>
        <taxon>Curculionidae</taxon>
        <taxon>Dryophthorinae</taxon>
        <taxon>Rhynchophorus</taxon>
    </lineage>
</organism>
<feature type="region of interest" description="Disordered" evidence="1">
    <location>
        <begin position="1"/>
        <end position="34"/>
    </location>
</feature>
<gene>
    <name evidence="2" type="ORF">GWI33_020912</name>
</gene>
<proteinExistence type="predicted"/>
<dbReference type="EMBL" id="JAACXV010014584">
    <property type="protein sequence ID" value="KAF7265842.1"/>
    <property type="molecule type" value="Genomic_DNA"/>
</dbReference>
<comment type="caution">
    <text evidence="2">The sequence shown here is derived from an EMBL/GenBank/DDBJ whole genome shotgun (WGS) entry which is preliminary data.</text>
</comment>
<reference evidence="2" key="1">
    <citation type="submission" date="2020-08" db="EMBL/GenBank/DDBJ databases">
        <title>Genome sequencing and assembly of the red palm weevil Rhynchophorus ferrugineus.</title>
        <authorList>
            <person name="Dias G.B."/>
            <person name="Bergman C.M."/>
            <person name="Manee M."/>
        </authorList>
    </citation>
    <scope>NUCLEOTIDE SEQUENCE</scope>
    <source>
        <strain evidence="2">AA-2017</strain>
        <tissue evidence="2">Whole larva</tissue>
    </source>
</reference>
<evidence type="ECO:0000313" key="3">
    <source>
        <dbReference type="Proteomes" id="UP000625711"/>
    </source>
</evidence>
<evidence type="ECO:0000256" key="1">
    <source>
        <dbReference type="SAM" id="MobiDB-lite"/>
    </source>
</evidence>
<dbReference type="Proteomes" id="UP000625711">
    <property type="component" value="Unassembled WGS sequence"/>
</dbReference>
<name>A0A834I2M8_RHYFE</name>
<evidence type="ECO:0000313" key="2">
    <source>
        <dbReference type="EMBL" id="KAF7265842.1"/>
    </source>
</evidence>
<accession>A0A834I2M8</accession>